<dbReference type="EMBL" id="MPIN01000031">
    <property type="protein sequence ID" value="OJH33621.1"/>
    <property type="molecule type" value="Genomic_DNA"/>
</dbReference>
<organism evidence="2 3">
    <name type="scientific">Cystobacter ferrugineus</name>
    <dbReference type="NCBI Taxonomy" id="83449"/>
    <lineage>
        <taxon>Bacteria</taxon>
        <taxon>Pseudomonadati</taxon>
        <taxon>Myxococcota</taxon>
        <taxon>Myxococcia</taxon>
        <taxon>Myxococcales</taxon>
        <taxon>Cystobacterineae</taxon>
        <taxon>Archangiaceae</taxon>
        <taxon>Cystobacter</taxon>
    </lineage>
</organism>
<protein>
    <submittedName>
        <fullName evidence="2">Uncharacterized protein</fullName>
    </submittedName>
</protein>
<proteinExistence type="predicted"/>
<name>A0A1L9AUE4_9BACT</name>
<dbReference type="OrthoDB" id="5514955at2"/>
<reference evidence="2 3" key="2">
    <citation type="submission" date="2016-12" db="EMBL/GenBank/DDBJ databases">
        <title>Draft Genome Sequence of Cystobacter ferrugineus Strain Cbfe23.</title>
        <authorList>
            <person name="Akbar S."/>
            <person name="Dowd S.E."/>
            <person name="Stevens D.C."/>
        </authorList>
    </citation>
    <scope>NUCLEOTIDE SEQUENCE [LARGE SCALE GENOMIC DNA]</scope>
    <source>
        <strain evidence="2 3">Cbfe23</strain>
    </source>
</reference>
<keyword evidence="3" id="KW-1185">Reference proteome</keyword>
<gene>
    <name evidence="2" type="ORF">BON30_47565</name>
</gene>
<evidence type="ECO:0000313" key="3">
    <source>
        <dbReference type="Proteomes" id="UP000182229"/>
    </source>
</evidence>
<dbReference type="Proteomes" id="UP000182229">
    <property type="component" value="Unassembled WGS sequence"/>
</dbReference>
<dbReference type="AlphaFoldDB" id="A0A1L9AUE4"/>
<evidence type="ECO:0000256" key="1">
    <source>
        <dbReference type="SAM" id="MobiDB-lite"/>
    </source>
</evidence>
<reference evidence="3" key="1">
    <citation type="submission" date="2016-11" db="EMBL/GenBank/DDBJ databases">
        <authorList>
            <person name="Shukria A."/>
            <person name="Stevens D.C."/>
        </authorList>
    </citation>
    <scope>NUCLEOTIDE SEQUENCE [LARGE SCALE GENOMIC DNA]</scope>
    <source>
        <strain evidence="3">Cbfe23</strain>
    </source>
</reference>
<comment type="caution">
    <text evidence="2">The sequence shown here is derived from an EMBL/GenBank/DDBJ whole genome shotgun (WGS) entry which is preliminary data.</text>
</comment>
<sequence length="147" mass="16086">MEHVSLSAELGEIRYAIEGAHWIADSVAMGAVPDPERTHSAPVIISAILLLVETRLHQLGRVLRGEENPAHLLTPHNVTAGEYADRDDVVLRPWDWSAAPRPSPSKRKETEQPRPVAGTEPTHPLEESPPAQPGAQEEQPPRTGEPD</sequence>
<evidence type="ECO:0000313" key="2">
    <source>
        <dbReference type="EMBL" id="OJH33621.1"/>
    </source>
</evidence>
<dbReference type="RefSeq" id="WP_071905308.1">
    <property type="nucleotide sequence ID" value="NZ_MPIN01000031.1"/>
</dbReference>
<feature type="region of interest" description="Disordered" evidence="1">
    <location>
        <begin position="65"/>
        <end position="147"/>
    </location>
</feature>
<accession>A0A1L9AUE4</accession>